<comment type="pathway">
    <text evidence="2">Cofactor biosynthesis; thiamine diphosphate biosynthesis; thiamine diphosphate from thiamine phosphate: step 1/1.</text>
</comment>
<feature type="binding site" evidence="2">
    <location>
        <begin position="98"/>
        <end position="99"/>
    </location>
    <ligand>
        <name>ATP</name>
        <dbReference type="ChEBI" id="CHEBI:30616"/>
    </ligand>
</feature>
<accession>A0ABV7J925</accession>
<evidence type="ECO:0000256" key="2">
    <source>
        <dbReference type="HAMAP-Rule" id="MF_02128"/>
    </source>
</evidence>
<comment type="miscellaneous">
    <text evidence="2">Reaction mechanism of ThiL seems to utilize a direct, inline transfer of the gamma-phosphate of ATP to TMP rather than a phosphorylated enzyme intermediate.</text>
</comment>
<proteinExistence type="inferred from homology"/>
<dbReference type="SUPFAM" id="SSF56042">
    <property type="entry name" value="PurM C-terminal domain-like"/>
    <property type="match status" value="1"/>
</dbReference>
<organism evidence="5 6">
    <name type="scientific">Marinicella sediminis</name>
    <dbReference type="NCBI Taxonomy" id="1792834"/>
    <lineage>
        <taxon>Bacteria</taxon>
        <taxon>Pseudomonadati</taxon>
        <taxon>Pseudomonadota</taxon>
        <taxon>Gammaproteobacteria</taxon>
        <taxon>Lysobacterales</taxon>
        <taxon>Marinicellaceae</taxon>
        <taxon>Marinicella</taxon>
    </lineage>
</organism>
<comment type="similarity">
    <text evidence="2">Belongs to the thiamine-monophosphate kinase family.</text>
</comment>
<keyword evidence="2" id="KW-0479">Metal-binding</keyword>
<gene>
    <name evidence="2 5" type="primary">thiL</name>
    <name evidence="5" type="ORF">ACFODZ_10310</name>
</gene>
<sequence length="280" mass="29954">MLGIGDDAAILKPAANRHWVIATDTLVSGVHFKPDDPASTIGHKSLAVNFSDMAAMGAQPKWVLLNLTLPAVNESWIKAFVQGFSQLLNQYDVQLIGGDTTRGPLSIGVTVLGDCEQPVRRDTASAGEAVVVSGQLGSAAFALHHPKADDACLAQLHTPQPRLELAASIKTMATAMIDVSDGLLADLGHICEQSGVGATIELERIPIKPVIQTSDDWITHVLAGGDDYQLCFTIKACDQHRLPADCQVIGRLTEDRGITVTHHQKPIHTGLTGYQHFAHE</sequence>
<dbReference type="GO" id="GO:0009030">
    <property type="term" value="F:thiamine-phosphate kinase activity"/>
    <property type="evidence" value="ECO:0007669"/>
    <property type="project" value="UniProtKB-EC"/>
</dbReference>
<feature type="binding site" evidence="2">
    <location>
        <position position="180"/>
    </location>
    <ligand>
        <name>ATP</name>
        <dbReference type="ChEBI" id="CHEBI:30616"/>
    </ligand>
</feature>
<evidence type="ECO:0000259" key="3">
    <source>
        <dbReference type="Pfam" id="PF00586"/>
    </source>
</evidence>
<keyword evidence="2 5" id="KW-0418">Kinase</keyword>
<feature type="binding site" evidence="2">
    <location>
        <position position="24"/>
    </location>
    <ligand>
        <name>Mg(2+)</name>
        <dbReference type="ChEBI" id="CHEBI:18420"/>
        <label>1</label>
    </ligand>
</feature>
<dbReference type="InterPro" id="IPR036921">
    <property type="entry name" value="PurM-like_N_sf"/>
</dbReference>
<comment type="caution">
    <text evidence="5">The sequence shown here is derived from an EMBL/GenBank/DDBJ whole genome shotgun (WGS) entry which is preliminary data.</text>
</comment>
<feature type="binding site" evidence="2">
    <location>
        <position position="99"/>
    </location>
    <ligand>
        <name>Mg(2+)</name>
        <dbReference type="ChEBI" id="CHEBI:18420"/>
        <label>1</label>
    </ligand>
</feature>
<dbReference type="EC" id="2.7.4.16" evidence="2"/>
<feature type="binding site" evidence="2">
    <location>
        <position position="7"/>
    </location>
    <ligand>
        <name>Mg(2+)</name>
        <dbReference type="ChEBI" id="CHEBI:18420"/>
        <label>4</label>
    </ligand>
</feature>
<keyword evidence="2" id="KW-0067">ATP-binding</keyword>
<dbReference type="Pfam" id="PF02769">
    <property type="entry name" value="AIRS_C"/>
    <property type="match status" value="1"/>
</dbReference>
<evidence type="ECO:0000313" key="5">
    <source>
        <dbReference type="EMBL" id="MFC3194629.1"/>
    </source>
</evidence>
<feature type="binding site" evidence="2">
    <location>
        <position position="181"/>
    </location>
    <ligand>
        <name>Mg(2+)</name>
        <dbReference type="ChEBI" id="CHEBI:18420"/>
        <label>5</label>
    </ligand>
</feature>
<dbReference type="PIRSF" id="PIRSF005303">
    <property type="entry name" value="Thiam_monoph_kin"/>
    <property type="match status" value="1"/>
</dbReference>
<evidence type="ECO:0000259" key="4">
    <source>
        <dbReference type="Pfam" id="PF02769"/>
    </source>
</evidence>
<dbReference type="PANTHER" id="PTHR30270">
    <property type="entry name" value="THIAMINE-MONOPHOSPHATE KINASE"/>
    <property type="match status" value="1"/>
</dbReference>
<evidence type="ECO:0000313" key="6">
    <source>
        <dbReference type="Proteomes" id="UP001595533"/>
    </source>
</evidence>
<feature type="binding site" evidence="2">
    <location>
        <position position="24"/>
    </location>
    <ligand>
        <name>Mg(2+)</name>
        <dbReference type="ChEBI" id="CHEBI:18420"/>
        <label>2</label>
    </ligand>
</feature>
<feature type="domain" description="PurM-like C-terminal" evidence="4">
    <location>
        <begin position="126"/>
        <end position="262"/>
    </location>
</feature>
<feature type="binding site" evidence="2">
    <location>
        <position position="226"/>
    </location>
    <ligand>
        <name>substrate</name>
    </ligand>
</feature>
<keyword evidence="2" id="KW-0460">Magnesium</keyword>
<dbReference type="SUPFAM" id="SSF55326">
    <property type="entry name" value="PurM N-terminal domain-like"/>
    <property type="match status" value="1"/>
</dbReference>
<keyword evidence="2 5" id="KW-0808">Transferase</keyword>
<feature type="binding site" evidence="2">
    <location>
        <position position="52"/>
    </location>
    <ligand>
        <name>Mg(2+)</name>
        <dbReference type="ChEBI" id="CHEBI:18420"/>
        <label>2</label>
    </ligand>
</feature>
<feature type="binding site" evidence="2">
    <location>
        <position position="31"/>
    </location>
    <ligand>
        <name>substrate</name>
    </ligand>
</feature>
<dbReference type="RefSeq" id="WP_232781842.1">
    <property type="nucleotide sequence ID" value="NZ_JBHRTS010000005.1"/>
</dbReference>
<dbReference type="HAMAP" id="MF_02128">
    <property type="entry name" value="TMP_kinase"/>
    <property type="match status" value="1"/>
</dbReference>
<dbReference type="Gene3D" id="3.30.1330.10">
    <property type="entry name" value="PurM-like, N-terminal domain"/>
    <property type="match status" value="1"/>
</dbReference>
<evidence type="ECO:0000256" key="1">
    <source>
        <dbReference type="ARBA" id="ARBA00022977"/>
    </source>
</evidence>
<dbReference type="Pfam" id="PF00586">
    <property type="entry name" value="AIRS"/>
    <property type="match status" value="1"/>
</dbReference>
<feature type="domain" description="PurM-like N-terminal" evidence="3">
    <location>
        <begin position="5"/>
        <end position="113"/>
    </location>
</feature>
<feature type="binding site" evidence="2">
    <location>
        <position position="178"/>
    </location>
    <ligand>
        <name>Mg(2+)</name>
        <dbReference type="ChEBI" id="CHEBI:18420"/>
        <label>3</label>
    </ligand>
</feature>
<dbReference type="Proteomes" id="UP001595533">
    <property type="component" value="Unassembled WGS sequence"/>
</dbReference>
<dbReference type="EMBL" id="JBHRTS010000005">
    <property type="protein sequence ID" value="MFC3194629.1"/>
    <property type="molecule type" value="Genomic_DNA"/>
</dbReference>
<feature type="binding site" evidence="2">
    <location>
        <position position="52"/>
    </location>
    <ligand>
        <name>Mg(2+)</name>
        <dbReference type="ChEBI" id="CHEBI:18420"/>
        <label>3</label>
    </ligand>
</feature>
<comment type="caution">
    <text evidence="2">Lacks conserved residue(s) required for the propagation of feature annotation.</text>
</comment>
<keyword evidence="2" id="KW-0547">Nucleotide-binding</keyword>
<dbReference type="Gene3D" id="3.90.650.10">
    <property type="entry name" value="PurM-like C-terminal domain"/>
    <property type="match status" value="1"/>
</dbReference>
<dbReference type="InterPro" id="IPR016188">
    <property type="entry name" value="PurM-like_N"/>
</dbReference>
<protein>
    <recommendedName>
        <fullName evidence="2">Thiamine-monophosphate kinase</fullName>
        <shortName evidence="2">TMP kinase</shortName>
        <shortName evidence="2">Thiamine-phosphate kinase</shortName>
        <ecNumber evidence="2">2.7.4.16</ecNumber>
    </recommendedName>
</protein>
<keyword evidence="6" id="KW-1185">Reference proteome</keyword>
<comment type="catalytic activity">
    <reaction evidence="2">
        <text>thiamine phosphate + ATP = thiamine diphosphate + ADP</text>
        <dbReference type="Rhea" id="RHEA:15913"/>
        <dbReference type="ChEBI" id="CHEBI:30616"/>
        <dbReference type="ChEBI" id="CHEBI:37575"/>
        <dbReference type="ChEBI" id="CHEBI:58937"/>
        <dbReference type="ChEBI" id="CHEBI:456216"/>
        <dbReference type="EC" id="2.7.4.16"/>
    </reaction>
</comment>
<dbReference type="CDD" id="cd02194">
    <property type="entry name" value="ThiL"/>
    <property type="match status" value="1"/>
</dbReference>
<dbReference type="NCBIfam" id="TIGR01379">
    <property type="entry name" value="thiL"/>
    <property type="match status" value="1"/>
</dbReference>
<feature type="binding site" evidence="2">
    <location>
        <position position="23"/>
    </location>
    <ligand>
        <name>Mg(2+)</name>
        <dbReference type="ChEBI" id="CHEBI:18420"/>
        <label>1</label>
    </ligand>
</feature>
<dbReference type="PANTHER" id="PTHR30270:SF0">
    <property type="entry name" value="THIAMINE-MONOPHOSPHATE KINASE"/>
    <property type="match status" value="1"/>
</dbReference>
<dbReference type="InterPro" id="IPR006283">
    <property type="entry name" value="ThiL-like"/>
</dbReference>
<keyword evidence="1 2" id="KW-0784">Thiamine biosynthesis</keyword>
<feature type="binding site" evidence="2">
    <location>
        <position position="121"/>
    </location>
    <ligand>
        <name>ATP</name>
        <dbReference type="ChEBI" id="CHEBI:30616"/>
    </ligand>
</feature>
<dbReference type="InterPro" id="IPR036676">
    <property type="entry name" value="PurM-like_C_sf"/>
</dbReference>
<name>A0ABV7J925_9GAMM</name>
<feature type="binding site" evidence="2">
    <location>
        <position position="274"/>
    </location>
    <ligand>
        <name>substrate</name>
    </ligand>
</feature>
<dbReference type="InterPro" id="IPR010918">
    <property type="entry name" value="PurM-like_C_dom"/>
</dbReference>
<reference evidence="6" key="1">
    <citation type="journal article" date="2019" name="Int. J. Syst. Evol. Microbiol.">
        <title>The Global Catalogue of Microorganisms (GCM) 10K type strain sequencing project: providing services to taxonomists for standard genome sequencing and annotation.</title>
        <authorList>
            <consortium name="The Broad Institute Genomics Platform"/>
            <consortium name="The Broad Institute Genome Sequencing Center for Infectious Disease"/>
            <person name="Wu L."/>
            <person name="Ma J."/>
        </authorList>
    </citation>
    <scope>NUCLEOTIDE SEQUENCE [LARGE SCALE GENOMIC DNA]</scope>
    <source>
        <strain evidence="6">KCTC 42953</strain>
    </source>
</reference>
<comment type="function">
    <text evidence="2">Catalyzes the ATP-dependent phosphorylation of thiamine-monophosphate (TMP) to form thiamine-pyrophosphate (TPP), the active form of vitamin B1.</text>
</comment>
<feature type="binding site" evidence="2">
    <location>
        <position position="52"/>
    </location>
    <ligand>
        <name>Mg(2+)</name>
        <dbReference type="ChEBI" id="CHEBI:18420"/>
        <label>4</label>
    </ligand>
</feature>
<feature type="binding site" evidence="2">
    <location>
        <position position="7"/>
    </location>
    <ligand>
        <name>Mg(2+)</name>
        <dbReference type="ChEBI" id="CHEBI:18420"/>
        <label>3</label>
    </ligand>
</feature>